<dbReference type="Proteomes" id="UP000830055">
    <property type="component" value="Chromosome"/>
</dbReference>
<evidence type="ECO:0000259" key="1">
    <source>
        <dbReference type="Pfam" id="PF00581"/>
    </source>
</evidence>
<sequence length="89" mass="10058">MIKWLVLMICSVAIGWALPLAAADRLIMEQQALLERLGSEEVVVIDVRTGGDWRNSDRKIRGAIRENPGDVASWADRYDQRKTIVLYCA</sequence>
<accession>A0ABM7WA30</accession>
<dbReference type="SUPFAM" id="SSF52821">
    <property type="entry name" value="Rhodanese/Cell cycle control phosphatase"/>
    <property type="match status" value="1"/>
</dbReference>
<organism evidence="2 3">
    <name type="scientific">Desulfofustis limnaeus</name>
    <dbReference type="NCBI Taxonomy" id="2740163"/>
    <lineage>
        <taxon>Bacteria</taxon>
        <taxon>Pseudomonadati</taxon>
        <taxon>Thermodesulfobacteriota</taxon>
        <taxon>Desulfobulbia</taxon>
        <taxon>Desulfobulbales</taxon>
        <taxon>Desulfocapsaceae</taxon>
        <taxon>Desulfofustis</taxon>
    </lineage>
</organism>
<name>A0ABM7WA30_9BACT</name>
<dbReference type="Gene3D" id="3.40.250.10">
    <property type="entry name" value="Rhodanese-like domain"/>
    <property type="match status" value="1"/>
</dbReference>
<gene>
    <name evidence="2" type="ORF">DPPLL_21450</name>
</gene>
<proteinExistence type="predicted"/>
<evidence type="ECO:0000313" key="2">
    <source>
        <dbReference type="EMBL" id="BDD87780.1"/>
    </source>
</evidence>
<dbReference type="InterPro" id="IPR036873">
    <property type="entry name" value="Rhodanese-like_dom_sf"/>
</dbReference>
<keyword evidence="3" id="KW-1185">Reference proteome</keyword>
<protein>
    <recommendedName>
        <fullName evidence="1">Rhodanese domain-containing protein</fullName>
    </recommendedName>
</protein>
<reference evidence="2 3" key="1">
    <citation type="submission" date="2022-01" db="EMBL/GenBank/DDBJ databases">
        <title>Desulfofustis limnae sp. nov., a novel mesophilic sulfate-reducing bacterium isolated from marsh soil.</title>
        <authorList>
            <person name="Watanabe M."/>
            <person name="Takahashi A."/>
            <person name="Kojima H."/>
            <person name="Fukui M."/>
        </authorList>
    </citation>
    <scope>NUCLEOTIDE SEQUENCE [LARGE SCALE GENOMIC DNA]</scope>
    <source>
        <strain evidence="2 3">PPLL</strain>
    </source>
</reference>
<dbReference type="InterPro" id="IPR001763">
    <property type="entry name" value="Rhodanese-like_dom"/>
</dbReference>
<evidence type="ECO:0000313" key="3">
    <source>
        <dbReference type="Proteomes" id="UP000830055"/>
    </source>
</evidence>
<dbReference type="Pfam" id="PF00581">
    <property type="entry name" value="Rhodanese"/>
    <property type="match status" value="1"/>
</dbReference>
<feature type="domain" description="Rhodanese" evidence="1">
    <location>
        <begin position="30"/>
        <end position="89"/>
    </location>
</feature>
<dbReference type="EMBL" id="AP025516">
    <property type="protein sequence ID" value="BDD87780.1"/>
    <property type="molecule type" value="Genomic_DNA"/>
</dbReference>